<dbReference type="SUPFAM" id="SSF48371">
    <property type="entry name" value="ARM repeat"/>
    <property type="match status" value="1"/>
</dbReference>
<dbReference type="GO" id="GO:0051879">
    <property type="term" value="F:Hsp90 protein binding"/>
    <property type="evidence" value="ECO:0007669"/>
    <property type="project" value="TreeGrafter"/>
</dbReference>
<name>A0A834JQE8_VESGE</name>
<evidence type="ECO:0000313" key="1">
    <source>
        <dbReference type="EMBL" id="KAF7391736.1"/>
    </source>
</evidence>
<dbReference type="AlphaFoldDB" id="A0A834JQE8"/>
<dbReference type="Gene3D" id="1.25.10.10">
    <property type="entry name" value="Leucine-rich Repeat Variant"/>
    <property type="match status" value="1"/>
</dbReference>
<dbReference type="Proteomes" id="UP000617340">
    <property type="component" value="Unassembled WGS sequence"/>
</dbReference>
<sequence>MVNEKEFWTKIYKNVPKCKKRKFRVVPAFTIQAMQDNTVVADPPRCELYKLRRPKPSSFRKFYERGAFPISLEKEGSGWKINWKVDILNLDFHYYLPLFFDGLTEEEQPYKFVVEQGISDMLDHGGPKILPVLPQLIIPIKNALNTKIPKVMGATMRALQHLVRSADGVGEALVPYFRQILPILNLLKDKNVNLGEGIDYSHQRGENTADIIQETLEVLEMYGGEDAFINIKYMVPTYESCIMN</sequence>
<evidence type="ECO:0000313" key="2">
    <source>
        <dbReference type="Proteomes" id="UP000617340"/>
    </source>
</evidence>
<dbReference type="Pfam" id="PF10274">
    <property type="entry name" value="ParcG"/>
    <property type="match status" value="1"/>
</dbReference>
<dbReference type="PANTHER" id="PTHR21207:SF2">
    <property type="entry name" value="PARKIN COREGULATED GENE PROTEIN"/>
    <property type="match status" value="1"/>
</dbReference>
<dbReference type="GO" id="GO:0030544">
    <property type="term" value="F:Hsp70 protein binding"/>
    <property type="evidence" value="ECO:0007669"/>
    <property type="project" value="TreeGrafter"/>
</dbReference>
<comment type="caution">
    <text evidence="1">The sequence shown here is derived from an EMBL/GenBank/DDBJ whole genome shotgun (WGS) entry which is preliminary data.</text>
</comment>
<keyword evidence="2" id="KW-1185">Reference proteome</keyword>
<dbReference type="InterPro" id="IPR016024">
    <property type="entry name" value="ARM-type_fold"/>
</dbReference>
<reference evidence="1" key="1">
    <citation type="journal article" date="2020" name="G3 (Bethesda)">
        <title>High-Quality Assemblies for Three Invasive Social Wasps from the &lt;i&gt;Vespula&lt;/i&gt; Genus.</title>
        <authorList>
            <person name="Harrop T.W.R."/>
            <person name="Guhlin J."/>
            <person name="McLaughlin G.M."/>
            <person name="Permina E."/>
            <person name="Stockwell P."/>
            <person name="Gilligan J."/>
            <person name="Le Lec M.F."/>
            <person name="Gruber M.A.M."/>
            <person name="Quinn O."/>
            <person name="Lovegrove M."/>
            <person name="Duncan E.J."/>
            <person name="Remnant E.J."/>
            <person name="Van Eeckhoven J."/>
            <person name="Graham B."/>
            <person name="Knapp R.A."/>
            <person name="Langford K.W."/>
            <person name="Kronenberg Z."/>
            <person name="Press M.O."/>
            <person name="Eacker S.M."/>
            <person name="Wilson-Rankin E.E."/>
            <person name="Purcell J."/>
            <person name="Lester P.J."/>
            <person name="Dearden P.K."/>
        </authorList>
    </citation>
    <scope>NUCLEOTIDE SEQUENCE</scope>
    <source>
        <strain evidence="1">Linc-1</strain>
    </source>
</reference>
<organism evidence="1 2">
    <name type="scientific">Vespula germanica</name>
    <name type="common">German yellow jacket</name>
    <name type="synonym">Paravespula germanica</name>
    <dbReference type="NCBI Taxonomy" id="30212"/>
    <lineage>
        <taxon>Eukaryota</taxon>
        <taxon>Metazoa</taxon>
        <taxon>Ecdysozoa</taxon>
        <taxon>Arthropoda</taxon>
        <taxon>Hexapoda</taxon>
        <taxon>Insecta</taxon>
        <taxon>Pterygota</taxon>
        <taxon>Neoptera</taxon>
        <taxon>Endopterygota</taxon>
        <taxon>Hymenoptera</taxon>
        <taxon>Apocrita</taxon>
        <taxon>Aculeata</taxon>
        <taxon>Vespoidea</taxon>
        <taxon>Vespidae</taxon>
        <taxon>Vespinae</taxon>
        <taxon>Vespula</taxon>
    </lineage>
</organism>
<accession>A0A834JQE8</accession>
<gene>
    <name evidence="1" type="ORF">HZH68_011279</name>
</gene>
<protein>
    <submittedName>
        <fullName evidence="1">Uncharacterized protein</fullName>
    </submittedName>
</protein>
<dbReference type="PANTHER" id="PTHR21207">
    <property type="entry name" value="PARKIN COREGULATED GENE PROTEIN PARK2 COREGULATED"/>
    <property type="match status" value="1"/>
</dbReference>
<proteinExistence type="predicted"/>
<dbReference type="EMBL" id="JACSDZ010000011">
    <property type="protein sequence ID" value="KAF7391736.1"/>
    <property type="molecule type" value="Genomic_DNA"/>
</dbReference>
<dbReference type="InterPro" id="IPR011989">
    <property type="entry name" value="ARM-like"/>
</dbReference>
<dbReference type="InterPro" id="IPR019399">
    <property type="entry name" value="Parkin_co-regulated_protein"/>
</dbReference>